<name>A0A0H4T602_9EURY</name>
<evidence type="ECO:0000313" key="2">
    <source>
        <dbReference type="EMBL" id="AKQ03141.1"/>
    </source>
</evidence>
<comment type="similarity">
    <text evidence="1">Belongs to the CutA family.</text>
</comment>
<dbReference type="PANTHER" id="PTHR23419:SF8">
    <property type="entry name" value="FI09726P"/>
    <property type="match status" value="1"/>
</dbReference>
<evidence type="ECO:0000256" key="1">
    <source>
        <dbReference type="ARBA" id="ARBA00010169"/>
    </source>
</evidence>
<dbReference type="EMBL" id="KT007008">
    <property type="protein sequence ID" value="AKQ03141.1"/>
    <property type="molecule type" value="Genomic_DNA"/>
</dbReference>
<dbReference type="Gene3D" id="3.30.70.120">
    <property type="match status" value="1"/>
</dbReference>
<accession>A0A0H4T602</accession>
<dbReference type="Pfam" id="PF03091">
    <property type="entry name" value="CutA1"/>
    <property type="match status" value="1"/>
</dbReference>
<protein>
    <submittedName>
        <fullName evidence="2">Divalent-cation tolerance protein, periplasmic divalent cation tolerance protein</fullName>
    </submittedName>
</protein>
<dbReference type="InterPro" id="IPR011322">
    <property type="entry name" value="N-reg_PII-like_a/b"/>
</dbReference>
<dbReference type="GO" id="GO:0005507">
    <property type="term" value="F:copper ion binding"/>
    <property type="evidence" value="ECO:0007669"/>
    <property type="project" value="TreeGrafter"/>
</dbReference>
<proteinExistence type="inferred from homology"/>
<dbReference type="InterPro" id="IPR004323">
    <property type="entry name" value="Ion_tolerance_CutA"/>
</dbReference>
<dbReference type="AlphaFoldDB" id="A0A0H4T602"/>
<sequence length="110" mass="12362">MPRKRSPHAMVYVTAPDLEIARRIGRAIVEQRLAACANLWPVESTYRWKGALEDAHEVVLVFKTRKALVGRLIEAVSAIHPYEVPCIVSYPMGAALSGYLDWIDAETTQR</sequence>
<dbReference type="GO" id="GO:0010038">
    <property type="term" value="P:response to metal ion"/>
    <property type="evidence" value="ECO:0007669"/>
    <property type="project" value="InterPro"/>
</dbReference>
<dbReference type="InterPro" id="IPR015867">
    <property type="entry name" value="N-reg_PII/ATP_PRibTrfase_C"/>
</dbReference>
<organism evidence="2">
    <name type="scientific">uncultured euryarchaeote Rifle_16ft_4_minimus_37884</name>
    <dbReference type="NCBI Taxonomy" id="1665196"/>
    <lineage>
        <taxon>Archaea</taxon>
        <taxon>Methanobacteriati</taxon>
        <taxon>Methanobacteriota</taxon>
        <taxon>environmental samples</taxon>
    </lineage>
</organism>
<reference evidence="2" key="1">
    <citation type="journal article" date="2015" name="ISME J.">
        <title>Aquifer environment selects for microbial species cohorts in sediment and groundwater.</title>
        <authorList>
            <person name="Hug L.A."/>
            <person name="Thomas B.C."/>
            <person name="Brown C.T."/>
            <person name="Frischkorn K.R."/>
            <person name="Williams K.H."/>
            <person name="Tringe S.G."/>
            <person name="Banfield J.F."/>
        </authorList>
    </citation>
    <scope>NUCLEOTIDE SEQUENCE</scope>
</reference>
<dbReference type="SUPFAM" id="SSF54913">
    <property type="entry name" value="GlnB-like"/>
    <property type="match status" value="1"/>
</dbReference>
<dbReference type="PANTHER" id="PTHR23419">
    <property type="entry name" value="DIVALENT CATION TOLERANCE CUTA-RELATED"/>
    <property type="match status" value="1"/>
</dbReference>